<evidence type="ECO:0000313" key="3">
    <source>
        <dbReference type="Proteomes" id="UP000053477"/>
    </source>
</evidence>
<accession>A0A0H2RTK2</accession>
<gene>
    <name evidence="2" type="ORF">SCHPADRAFT_620150</name>
</gene>
<dbReference type="EMBL" id="KQ086104">
    <property type="protein sequence ID" value="KLO08161.1"/>
    <property type="molecule type" value="Genomic_DNA"/>
</dbReference>
<proteinExistence type="predicted"/>
<evidence type="ECO:0000256" key="1">
    <source>
        <dbReference type="SAM" id="Phobius"/>
    </source>
</evidence>
<dbReference type="AlphaFoldDB" id="A0A0H2RTK2"/>
<feature type="transmembrane region" description="Helical" evidence="1">
    <location>
        <begin position="26"/>
        <end position="45"/>
    </location>
</feature>
<dbReference type="SUPFAM" id="SSF82171">
    <property type="entry name" value="DPP6 N-terminal domain-like"/>
    <property type="match status" value="1"/>
</dbReference>
<sequence>MQKVVSTIPLNAQPVYVRFWVQQSHIALLAAGVALYVLGLGIYVVETQRVVAAVIPCILAGVWGFTVVISVVSWENVRSWLANWRPQKKHHAGKRNEAEKRIMEIVIDKGRDEISLDSITPPNEDDEWTSVVDADTLVEEEQDASNYDTKLIDEYVARLSVKFFKDRFESGTFPAFTRGRIQHFRCSPNGKWLVACHEFACLVYDVEHDFAYQILTSNGGARPSAEHAEWSPTGDYLLLRSNKELWLWKTPSRGGKDIFKCVETNFKLRKGTFKYIKWVNNNDFLLLMDGTELFIINRKTGVPSRPPTRNNFVPREAICCRGWLQQQWCRSYFHFLQRNFHKCLLEIESFWLTVQTVNDTS</sequence>
<protein>
    <recommendedName>
        <fullName evidence="4">WD40 repeat-like protein</fullName>
    </recommendedName>
</protein>
<reference evidence="2 3" key="1">
    <citation type="submission" date="2015-04" db="EMBL/GenBank/DDBJ databases">
        <title>Complete genome sequence of Schizopora paradoxa KUC8140, a cosmopolitan wood degrader in East Asia.</title>
        <authorList>
            <consortium name="DOE Joint Genome Institute"/>
            <person name="Min B."/>
            <person name="Park H."/>
            <person name="Jang Y."/>
            <person name="Kim J.-J."/>
            <person name="Kim K.H."/>
            <person name="Pangilinan J."/>
            <person name="Lipzen A."/>
            <person name="Riley R."/>
            <person name="Grigoriev I.V."/>
            <person name="Spatafora J.W."/>
            <person name="Choi I.-G."/>
        </authorList>
    </citation>
    <scope>NUCLEOTIDE SEQUENCE [LARGE SCALE GENOMIC DNA]</scope>
    <source>
        <strain evidence="2 3">KUC8140</strain>
    </source>
</reference>
<organism evidence="2 3">
    <name type="scientific">Schizopora paradoxa</name>
    <dbReference type="NCBI Taxonomy" id="27342"/>
    <lineage>
        <taxon>Eukaryota</taxon>
        <taxon>Fungi</taxon>
        <taxon>Dikarya</taxon>
        <taxon>Basidiomycota</taxon>
        <taxon>Agaricomycotina</taxon>
        <taxon>Agaricomycetes</taxon>
        <taxon>Hymenochaetales</taxon>
        <taxon>Schizoporaceae</taxon>
        <taxon>Schizopora</taxon>
    </lineage>
</organism>
<dbReference type="OrthoDB" id="3332150at2759"/>
<keyword evidence="1" id="KW-1133">Transmembrane helix</keyword>
<feature type="transmembrane region" description="Helical" evidence="1">
    <location>
        <begin position="51"/>
        <end position="74"/>
    </location>
</feature>
<evidence type="ECO:0008006" key="4">
    <source>
        <dbReference type="Google" id="ProtNLM"/>
    </source>
</evidence>
<keyword evidence="1" id="KW-0472">Membrane</keyword>
<name>A0A0H2RTK2_9AGAM</name>
<dbReference type="InParanoid" id="A0A0H2RTK2"/>
<keyword evidence="3" id="KW-1185">Reference proteome</keyword>
<evidence type="ECO:0000313" key="2">
    <source>
        <dbReference type="EMBL" id="KLO08161.1"/>
    </source>
</evidence>
<dbReference type="Proteomes" id="UP000053477">
    <property type="component" value="Unassembled WGS sequence"/>
</dbReference>
<keyword evidence="1" id="KW-0812">Transmembrane</keyword>